<evidence type="ECO:0000256" key="1">
    <source>
        <dbReference type="SAM" id="MobiDB-lite"/>
    </source>
</evidence>
<proteinExistence type="predicted"/>
<keyword evidence="4" id="KW-1185">Reference proteome</keyword>
<keyword evidence="2" id="KW-0812">Transmembrane</keyword>
<feature type="compositionally biased region" description="Basic and acidic residues" evidence="1">
    <location>
        <begin position="270"/>
        <end position="279"/>
    </location>
</feature>
<feature type="compositionally biased region" description="Low complexity" evidence="1">
    <location>
        <begin position="308"/>
        <end position="320"/>
    </location>
</feature>
<keyword evidence="2" id="KW-0472">Membrane</keyword>
<evidence type="ECO:0000313" key="4">
    <source>
        <dbReference type="Proteomes" id="UP000799440"/>
    </source>
</evidence>
<dbReference type="AlphaFoldDB" id="A0A6A6VGQ5"/>
<reference evidence="3" key="1">
    <citation type="journal article" date="2020" name="Stud. Mycol.">
        <title>101 Dothideomycetes genomes: a test case for predicting lifestyles and emergence of pathogens.</title>
        <authorList>
            <person name="Haridas S."/>
            <person name="Albert R."/>
            <person name="Binder M."/>
            <person name="Bloem J."/>
            <person name="Labutti K."/>
            <person name="Salamov A."/>
            <person name="Andreopoulos B."/>
            <person name="Baker S."/>
            <person name="Barry K."/>
            <person name="Bills G."/>
            <person name="Bluhm B."/>
            <person name="Cannon C."/>
            <person name="Castanera R."/>
            <person name="Culley D."/>
            <person name="Daum C."/>
            <person name="Ezra D."/>
            <person name="Gonzalez J."/>
            <person name="Henrissat B."/>
            <person name="Kuo A."/>
            <person name="Liang C."/>
            <person name="Lipzen A."/>
            <person name="Lutzoni F."/>
            <person name="Magnuson J."/>
            <person name="Mondo S."/>
            <person name="Nolan M."/>
            <person name="Ohm R."/>
            <person name="Pangilinan J."/>
            <person name="Park H.-J."/>
            <person name="Ramirez L."/>
            <person name="Alfaro M."/>
            <person name="Sun H."/>
            <person name="Tritt A."/>
            <person name="Yoshinaga Y."/>
            <person name="Zwiers L.-H."/>
            <person name="Turgeon B."/>
            <person name="Goodwin S."/>
            <person name="Spatafora J."/>
            <person name="Crous P."/>
            <person name="Grigoriev I."/>
        </authorList>
    </citation>
    <scope>NUCLEOTIDE SEQUENCE</scope>
    <source>
        <strain evidence="3">CBS 119925</strain>
    </source>
</reference>
<protein>
    <submittedName>
        <fullName evidence="3">Uncharacterized protein</fullName>
    </submittedName>
</protein>
<dbReference type="EMBL" id="MU006568">
    <property type="protein sequence ID" value="KAF2748884.1"/>
    <property type="molecule type" value="Genomic_DNA"/>
</dbReference>
<accession>A0A6A6VGQ5</accession>
<feature type="region of interest" description="Disordered" evidence="1">
    <location>
        <begin position="300"/>
        <end position="328"/>
    </location>
</feature>
<feature type="region of interest" description="Disordered" evidence="1">
    <location>
        <begin position="249"/>
        <end position="279"/>
    </location>
</feature>
<evidence type="ECO:0000313" key="3">
    <source>
        <dbReference type="EMBL" id="KAF2748884.1"/>
    </source>
</evidence>
<evidence type="ECO:0000256" key="2">
    <source>
        <dbReference type="SAM" id="Phobius"/>
    </source>
</evidence>
<dbReference type="Proteomes" id="UP000799440">
    <property type="component" value="Unassembled WGS sequence"/>
</dbReference>
<sequence length="328" mass="36828">MLSSLLDLLGLFRNPSTMSTAPSCPSCDDSPLSILANVIGIVTFAYLLLVGLSYRADTIAHAEADIRKIELEAQIASVRFRQWKDEMETPKLFPLSCYITTATAHIELHSLRISLFSYIGLKDLLLRVANNPDRASLTPYATTFELFAHPTTVGRFLRFWFNWRFVRRRNQLSEGLERFNALLEGAQSMAKFEDIESDIVEMRRFISRQLAPSLQLLSGKVVPSDVVLEGLQIALRGIERHLKLLKKQRKRRDRTSEAGGQTDNAVSVEGDGRPGRDERLNGRLQALERLLREVTWLKAQSAQRLRPSSTSVTKSNSKSSPAQSGSVV</sequence>
<keyword evidence="2" id="KW-1133">Transmembrane helix</keyword>
<name>A0A6A6VGQ5_9PLEO</name>
<feature type="transmembrane region" description="Helical" evidence="2">
    <location>
        <begin position="30"/>
        <end position="49"/>
    </location>
</feature>
<gene>
    <name evidence="3" type="ORF">M011DRAFT_485531</name>
</gene>
<organism evidence="3 4">
    <name type="scientific">Sporormia fimetaria CBS 119925</name>
    <dbReference type="NCBI Taxonomy" id="1340428"/>
    <lineage>
        <taxon>Eukaryota</taxon>
        <taxon>Fungi</taxon>
        <taxon>Dikarya</taxon>
        <taxon>Ascomycota</taxon>
        <taxon>Pezizomycotina</taxon>
        <taxon>Dothideomycetes</taxon>
        <taxon>Pleosporomycetidae</taxon>
        <taxon>Pleosporales</taxon>
        <taxon>Sporormiaceae</taxon>
        <taxon>Sporormia</taxon>
    </lineage>
</organism>